<dbReference type="AlphaFoldDB" id="A0A4Z2CK92"/>
<protein>
    <submittedName>
        <fullName evidence="1">Uncharacterized protein</fullName>
    </submittedName>
</protein>
<dbReference type="Proteomes" id="UP000311919">
    <property type="component" value="Unassembled WGS sequence"/>
</dbReference>
<evidence type="ECO:0000313" key="2">
    <source>
        <dbReference type="Proteomes" id="UP000311919"/>
    </source>
</evidence>
<comment type="caution">
    <text evidence="1">The sequence shown here is derived from an EMBL/GenBank/DDBJ whole genome shotgun (WGS) entry which is preliminary data.</text>
</comment>
<gene>
    <name evidence="1" type="ORF">EWB00_000831</name>
</gene>
<keyword evidence="2" id="KW-1185">Reference proteome</keyword>
<sequence>MQDGLKSVCIGVRWRRKKLGTIKSDVAICEILAVHADFCESSAETYYFSEAVDVTEISVRENLTWNQVSATAMLLTLLQGVTVCSTVKGPGLKLGSTLEMRICRKGDFSAGDSVQQE</sequence>
<name>A0A4Z2CK92_SCHJA</name>
<proteinExistence type="predicted"/>
<organism evidence="1 2">
    <name type="scientific">Schistosoma japonicum</name>
    <name type="common">Blood fluke</name>
    <dbReference type="NCBI Taxonomy" id="6182"/>
    <lineage>
        <taxon>Eukaryota</taxon>
        <taxon>Metazoa</taxon>
        <taxon>Spiralia</taxon>
        <taxon>Lophotrochozoa</taxon>
        <taxon>Platyhelminthes</taxon>
        <taxon>Trematoda</taxon>
        <taxon>Digenea</taxon>
        <taxon>Strigeidida</taxon>
        <taxon>Schistosomatoidea</taxon>
        <taxon>Schistosomatidae</taxon>
        <taxon>Schistosoma</taxon>
    </lineage>
</organism>
<dbReference type="EMBL" id="SKCS01001282">
    <property type="protein sequence ID" value="TNN04632.1"/>
    <property type="molecule type" value="Genomic_DNA"/>
</dbReference>
<evidence type="ECO:0000313" key="1">
    <source>
        <dbReference type="EMBL" id="TNN04632.1"/>
    </source>
</evidence>
<feature type="non-terminal residue" evidence="1">
    <location>
        <position position="117"/>
    </location>
</feature>
<reference evidence="1 2" key="1">
    <citation type="submission" date="2019-03" db="EMBL/GenBank/DDBJ databases">
        <title>An improved genome assembly of the fluke Schistosoma japonicum.</title>
        <authorList>
            <person name="Hu W."/>
            <person name="Luo F."/>
            <person name="Yin M."/>
            <person name="Mo X."/>
            <person name="Sun C."/>
            <person name="Wu Q."/>
            <person name="Zhu B."/>
            <person name="Xiang M."/>
            <person name="Wang J."/>
            <person name="Wang Y."/>
            <person name="Zhang T."/>
            <person name="Xu B."/>
            <person name="Zheng H."/>
            <person name="Feng Z."/>
        </authorList>
    </citation>
    <scope>NUCLEOTIDE SEQUENCE [LARGE SCALE GENOMIC DNA]</scope>
    <source>
        <strain evidence="1">HuSjv2</strain>
        <tissue evidence="1">Worms</tissue>
    </source>
</reference>
<accession>A0A4Z2CK92</accession>